<evidence type="ECO:0000259" key="5">
    <source>
        <dbReference type="PROSITE" id="PS50003"/>
    </source>
</evidence>
<feature type="region of interest" description="Disordered" evidence="3">
    <location>
        <begin position="638"/>
        <end position="672"/>
    </location>
</feature>
<evidence type="ECO:0000313" key="7">
    <source>
        <dbReference type="Proteomes" id="UP000472265"/>
    </source>
</evidence>
<keyword evidence="7" id="KW-1185">Reference proteome</keyword>
<feature type="compositionally biased region" description="Low complexity" evidence="3">
    <location>
        <begin position="658"/>
        <end position="672"/>
    </location>
</feature>
<keyword evidence="4" id="KW-0812">Transmembrane</keyword>
<feature type="transmembrane region" description="Helical" evidence="4">
    <location>
        <begin position="1001"/>
        <end position="1020"/>
    </location>
</feature>
<dbReference type="AlphaFoldDB" id="A0A671TPJ6"/>
<reference evidence="6" key="2">
    <citation type="submission" date="2025-08" db="UniProtKB">
        <authorList>
            <consortium name="Ensembl"/>
        </authorList>
    </citation>
    <scope>IDENTIFICATION</scope>
</reference>
<keyword evidence="2" id="KW-0443">Lipid metabolism</keyword>
<dbReference type="GeneTree" id="ENSGT00940000157587"/>
<accession>A0A671TPJ6</accession>
<dbReference type="SMART" id="SM00233">
    <property type="entry name" value="PH"/>
    <property type="match status" value="1"/>
</dbReference>
<evidence type="ECO:0000256" key="3">
    <source>
        <dbReference type="SAM" id="MobiDB-lite"/>
    </source>
</evidence>
<dbReference type="Ensembl" id="ENSSAUT00010004267.1">
    <property type="protein sequence ID" value="ENSSAUP00010003948.1"/>
    <property type="gene ID" value="ENSSAUG00010002063.1"/>
</dbReference>
<dbReference type="SUPFAM" id="SSF50729">
    <property type="entry name" value="PH domain-like"/>
    <property type="match status" value="1"/>
</dbReference>
<feature type="domain" description="PH" evidence="5">
    <location>
        <begin position="24"/>
        <end position="116"/>
    </location>
</feature>
<dbReference type="Proteomes" id="UP000472265">
    <property type="component" value="Chromosome 10"/>
</dbReference>
<keyword evidence="4" id="KW-1133">Transmembrane helix</keyword>
<keyword evidence="4" id="KW-0472">Membrane</keyword>
<evidence type="ECO:0000313" key="6">
    <source>
        <dbReference type="Ensembl" id="ENSSAUP00010003948.1"/>
    </source>
</evidence>
<keyword evidence="1" id="KW-0378">Hydrolase</keyword>
<evidence type="ECO:0000256" key="2">
    <source>
        <dbReference type="ARBA" id="ARBA00023098"/>
    </source>
</evidence>
<feature type="transmembrane region" description="Helical" evidence="4">
    <location>
        <begin position="1101"/>
        <end position="1124"/>
    </location>
</feature>
<gene>
    <name evidence="6" type="primary">LOC115590444</name>
</gene>
<dbReference type="InterPro" id="IPR039034">
    <property type="entry name" value="INPP4"/>
</dbReference>
<dbReference type="GO" id="GO:0016316">
    <property type="term" value="F:phosphatidylinositol-3,4-bisphosphate 4-phosphatase activity"/>
    <property type="evidence" value="ECO:0007669"/>
    <property type="project" value="InterPro"/>
</dbReference>
<dbReference type="OMA" id="HISAHWN"/>
<reference evidence="6" key="3">
    <citation type="submission" date="2025-09" db="UniProtKB">
        <authorList>
            <consortium name="Ensembl"/>
        </authorList>
    </citation>
    <scope>IDENTIFICATION</scope>
</reference>
<feature type="compositionally biased region" description="Polar residues" evidence="3">
    <location>
        <begin position="645"/>
        <end position="657"/>
    </location>
</feature>
<dbReference type="InParanoid" id="A0A671TPJ6"/>
<reference evidence="6" key="1">
    <citation type="submission" date="2021-04" db="EMBL/GenBank/DDBJ databases">
        <authorList>
            <consortium name="Wellcome Sanger Institute Data Sharing"/>
        </authorList>
    </citation>
    <scope>NUCLEOTIDE SEQUENCE [LARGE SCALE GENOMIC DNA]</scope>
</reference>
<feature type="region of interest" description="Disordered" evidence="3">
    <location>
        <begin position="577"/>
        <end position="603"/>
    </location>
</feature>
<feature type="transmembrane region" description="Helical" evidence="4">
    <location>
        <begin position="1026"/>
        <end position="1048"/>
    </location>
</feature>
<sequence length="1127" mass="126093">MRRMKLRVNHRQLLFLSREETSGNFQREGTLRVGRQERDLGKKFCRLRGNLLFILNKQGGKLEEVLLLERCEVMKLPDDDRRLAVSFDSGDPRVFIECGSSADCTSWLEVLRDANTEMLRRRITHLRTLIDTHTAQRTQQHTHTASVCGGDESLEDAAAAGGAEPAAKVTPLHLRVGVVTVAARVQIQVSVIDTHTHTLRKYCCAEAVQGADDGGVFLTSVSFCGDCPLYHHSRIKVTVYHAEEPTTHTARSFLGFTSFSIRDLLRSKEPHISMSLRTMDGVNEVGEVKVSRLQMEGESEDKTPPEHKCLALCDSLHSSFQDKENSPMMRAVLCAQVCKVYRFQTVDQRWLLVREQMSETPLSFSLPKQLLSALIREHTSRIKEVKELGDLSPHWNELRHDVINHCNHLIGCYQEMLAELDKLSASSCFKSSTSKSDKHLQFVPTNLHSQRMEVTSPDSSGVWYEVMTVGAPADHHQSFKHGGLKRLLSKHTSHRDRSVSYSRDESSRARELLSSVAQLQPLVFGLAEELLSVSLELNVTRLQEVLDGLTQQTELFVHALKDELVKSALLLIRSQRSDSASSHAHSNGSLSDSATANQEGQTSLWQQDEYDEEEWDRAWANVAMSLNCIIAMGDRLQGREDRPQEMTSSEQQETTGDTNSQNTASPSSSSASSWQEQLLPLVVTLRDCVREAVDKARTAMTFVVLQGAVTGTVAQGPAHIVQRRHAVFSQALSAVVCGFVLKLYGGLEDPDFLQQLHSVGVLAQFEGLLSTYGDEVGMLEDMEVGVADLSSVAFTVTEAKTEQPDDLLPTLRGTWGSLVVEVPLPPETFGSLPRELREGHLIRVHPVLFNIGINQQQSLAERFGDSSLQERVNQQSCERLRAFCHSLRDTLPHTAGIQSLSDLLSSLDRSIETRKRKNVEVLWIAAMVCRKVNGVRLTSCKSAKDRTAMSVTLEQCVLLRERHTLSQQHFSTALDCMRRFVYILNLTTTLFLTSSSSPSSFVLISFPLIIFVLSSAFHLFLRLFPWFLFFFFFHHHVSFLFFLSPSLAHTHSSRSRLSLGQMLGCYAQSGFTVCGLEPGEPPSGVPLCLAPKAPRRHLYPVAFLLVTSHLLVVWLILSLVILMAKYQ</sequence>
<dbReference type="PANTHER" id="PTHR12187">
    <property type="entry name" value="AGAP000124-PA"/>
    <property type="match status" value="1"/>
</dbReference>
<evidence type="ECO:0000256" key="4">
    <source>
        <dbReference type="SAM" id="Phobius"/>
    </source>
</evidence>
<dbReference type="GO" id="GO:0005737">
    <property type="term" value="C:cytoplasm"/>
    <property type="evidence" value="ECO:0007669"/>
    <property type="project" value="TreeGrafter"/>
</dbReference>
<dbReference type="InterPro" id="IPR001849">
    <property type="entry name" value="PH_domain"/>
</dbReference>
<dbReference type="PANTHER" id="PTHR12187:SF3">
    <property type="entry name" value="INOSITOL POLYPHOSPHATE 4-PHOSPHATASE TYPE II"/>
    <property type="match status" value="1"/>
</dbReference>
<dbReference type="PROSITE" id="PS50003">
    <property type="entry name" value="PH_DOMAIN"/>
    <property type="match status" value="1"/>
</dbReference>
<dbReference type="Gene3D" id="2.30.29.30">
    <property type="entry name" value="Pleckstrin-homology domain (PH domain)/Phosphotyrosine-binding domain (PTB)"/>
    <property type="match status" value="1"/>
</dbReference>
<protein>
    <recommendedName>
        <fullName evidence="5">PH domain-containing protein</fullName>
    </recommendedName>
</protein>
<proteinExistence type="predicted"/>
<dbReference type="InterPro" id="IPR011993">
    <property type="entry name" value="PH-like_dom_sf"/>
</dbReference>
<name>A0A671TPJ6_SPAAU</name>
<evidence type="ECO:0000256" key="1">
    <source>
        <dbReference type="ARBA" id="ARBA00022801"/>
    </source>
</evidence>
<organism evidence="6 7">
    <name type="scientific">Sparus aurata</name>
    <name type="common">Gilthead sea bream</name>
    <dbReference type="NCBI Taxonomy" id="8175"/>
    <lineage>
        <taxon>Eukaryota</taxon>
        <taxon>Metazoa</taxon>
        <taxon>Chordata</taxon>
        <taxon>Craniata</taxon>
        <taxon>Vertebrata</taxon>
        <taxon>Euteleostomi</taxon>
        <taxon>Actinopterygii</taxon>
        <taxon>Neopterygii</taxon>
        <taxon>Teleostei</taxon>
        <taxon>Neoteleostei</taxon>
        <taxon>Acanthomorphata</taxon>
        <taxon>Eupercaria</taxon>
        <taxon>Spariformes</taxon>
        <taxon>Sparidae</taxon>
        <taxon>Sparus</taxon>
    </lineage>
</organism>